<dbReference type="GO" id="GO:0043565">
    <property type="term" value="F:sequence-specific DNA binding"/>
    <property type="evidence" value="ECO:0007669"/>
    <property type="project" value="TreeGrafter"/>
</dbReference>
<dbReference type="Pfam" id="PF20451">
    <property type="entry name" value="Calmod_bind_M"/>
    <property type="match status" value="2"/>
</dbReference>
<gene>
    <name evidence="4" type="ORF">SS75N13_000006</name>
</gene>
<dbReference type="InterPro" id="IPR046830">
    <property type="entry name" value="Calmod_bind_M"/>
</dbReference>
<evidence type="ECO:0000313" key="4">
    <source>
        <dbReference type="EMBL" id="AWA44624.1"/>
    </source>
</evidence>
<feature type="domain" description="Calmodulin binding protein central" evidence="3">
    <location>
        <begin position="245"/>
        <end position="290"/>
    </location>
</feature>
<organism evidence="4">
    <name type="scientific">Saccharum spontaneum</name>
    <name type="common">Wild sugarcane</name>
    <dbReference type="NCBI Taxonomy" id="62335"/>
    <lineage>
        <taxon>Eukaryota</taxon>
        <taxon>Viridiplantae</taxon>
        <taxon>Streptophyta</taxon>
        <taxon>Embryophyta</taxon>
        <taxon>Tracheophyta</taxon>
        <taxon>Spermatophyta</taxon>
        <taxon>Magnoliopsida</taxon>
        <taxon>Liliopsida</taxon>
        <taxon>Poales</taxon>
        <taxon>Poaceae</taxon>
        <taxon>PACMAD clade</taxon>
        <taxon>Panicoideae</taxon>
        <taxon>Andropogonodae</taxon>
        <taxon>Andropogoneae</taxon>
        <taxon>Saccharinae</taxon>
        <taxon>Saccharum</taxon>
        <taxon>Saccharum officinarum species complex</taxon>
    </lineage>
</organism>
<evidence type="ECO:0000259" key="3">
    <source>
        <dbReference type="Pfam" id="PF20451"/>
    </source>
</evidence>
<dbReference type="GO" id="GO:0005634">
    <property type="term" value="C:nucleus"/>
    <property type="evidence" value="ECO:0007669"/>
    <property type="project" value="TreeGrafter"/>
</dbReference>
<reference evidence="4" key="1">
    <citation type="submission" date="2018-04" db="EMBL/GenBank/DDBJ databases">
        <title>Comparative Analysis of Homologous Sequences of Saccharum officinarum and Saccharum spontaneum Reveals Independent Polyploidization Events.</title>
        <authorList>
            <person name="Sharma A."/>
            <person name="Song J."/>
            <person name="Lin Q."/>
            <person name="Singh R."/>
            <person name="Ramos N."/>
            <person name="Wang K."/>
            <person name="Zhang J."/>
            <person name="Ming R."/>
            <person name="Yu Q."/>
        </authorList>
    </citation>
    <scope>NUCLEOTIDE SEQUENCE</scope>
</reference>
<dbReference type="InterPro" id="IPR012416">
    <property type="entry name" value="CBP60"/>
</dbReference>
<feature type="domain" description="Calmodulin binding protein central" evidence="3">
    <location>
        <begin position="309"/>
        <end position="330"/>
    </location>
</feature>
<evidence type="ECO:0000259" key="2">
    <source>
        <dbReference type="Pfam" id="PF07887"/>
    </source>
</evidence>
<protein>
    <submittedName>
        <fullName evidence="4">Uncharacterized protein</fullName>
    </submittedName>
</protein>
<dbReference type="PANTHER" id="PTHR31713">
    <property type="entry name" value="OS02G0177800 PROTEIN"/>
    <property type="match status" value="1"/>
</dbReference>
<accession>A0A678TL00</accession>
<proteinExistence type="predicted"/>
<feature type="region of interest" description="Disordered" evidence="1">
    <location>
        <begin position="1"/>
        <end position="24"/>
    </location>
</feature>
<dbReference type="GO" id="GO:0080142">
    <property type="term" value="P:regulation of salicylic acid biosynthetic process"/>
    <property type="evidence" value="ECO:0007669"/>
    <property type="project" value="TreeGrafter"/>
</dbReference>
<dbReference type="Pfam" id="PF07887">
    <property type="entry name" value="Calmodulin_bind"/>
    <property type="match status" value="1"/>
</dbReference>
<sequence length="500" mass="56203">MAAPKRLHNGYEQDGDQPDDKRMRRLPSFSTVIREAMMQKHMQSLFRCLEPLLRRVVQEELQRGLMQSPRYIERLPETPPAERAAWKLAFRTPPQLPIFTGSKIEDEAGNPLEVILVDADTGSPAALPQAALRVEVVPVFGDFPPDGREDWSADEFQRNVVKEREGKRPLLTGDVSLTMRDGRATVGELQFTDNSSWVRCRKFRIAVRAVPGSCDGARIQEAMTEAFMVRDHRGELYRKHYPPVLADDVWRLEKIGKEGAFHRKLRRSNVSTVQEFVRMLMVKPDELRALGSNSVLVLMMGCSVPVGDQILGDGMTDRMWEATTNHAKTCAPDGKVYAHATPHGTIYVDSIFNIVRVDLVGGVQWPLQVQQLNRGQTVSRVAHHLRTEGQSSMGFACPDMCTLFRLRQMMVQQMLLDAYEHRQSLQEADAFMLHGHAANNVPLLQNAAAHVAVPAPADTPLWFPNAAEMDFPVDDVVVPIPQANNSFAYQWPGQAFHMPG</sequence>
<name>A0A678TL00_SACSP</name>
<feature type="domain" description="Calmodulin binding protein-like N-terminal" evidence="2">
    <location>
        <begin position="86"/>
        <end position="232"/>
    </location>
</feature>
<dbReference type="GO" id="GO:0005516">
    <property type="term" value="F:calmodulin binding"/>
    <property type="evidence" value="ECO:0007669"/>
    <property type="project" value="InterPro"/>
</dbReference>
<dbReference type="EMBL" id="MH182539">
    <property type="protein sequence ID" value="AWA44624.1"/>
    <property type="molecule type" value="Genomic_DNA"/>
</dbReference>
<dbReference type="PANTHER" id="PTHR31713:SF42">
    <property type="entry name" value="PROTEIN SAR DEFICIENT 1"/>
    <property type="match status" value="1"/>
</dbReference>
<dbReference type="GO" id="GO:0003700">
    <property type="term" value="F:DNA-binding transcription factor activity"/>
    <property type="evidence" value="ECO:0007669"/>
    <property type="project" value="TreeGrafter"/>
</dbReference>
<dbReference type="AlphaFoldDB" id="A0A678TL00"/>
<dbReference type="InterPro" id="IPR046831">
    <property type="entry name" value="Calmodulin_bind_N"/>
</dbReference>
<evidence type="ECO:0000256" key="1">
    <source>
        <dbReference type="SAM" id="MobiDB-lite"/>
    </source>
</evidence>